<sequence>MSAQGSSSGQRSRQPELVQFVNCYVLESGVDGRLVPEDFWINTTTGNISSPKPAADAVRDLGGCIIAPGLIDLQVNGAIGFNFSNVENIGEYAEGLAAVNKWLATTGVTSYLPTITSQKNEVYHKAIPFLAPTSRGHPDLGASVLGAHLEGPFLSPAKCGVHDRSVLRPASSYQDVENVYNLSKAPPRSVKMVTLAPEQIRDAPEVIKKLSHDNKIIVSLGHTAASYDKAREAVAAGASMVTHLFNAMPPLSHREREVNVSNIIIPLPETAEDRPAFGIIADGIHNHPSAVAMAHSLHPDGLILVTDAMHVLGLPDGTYPWQNGTQSQSCVTKSGAKVMAPNVTEKGEGKQVLAGSAVTLLECVNNFLRYIDDSRDLKGSKAEARLDQHIVTALTAATERPARLLGLQSCIGTLKAGSHADFVVLEKVAVRGGTELRLKQVWKRGFMVFEEEGYNHAYTWSNGRKVGYDG</sequence>
<dbReference type="EMBL" id="MU864014">
    <property type="protein sequence ID" value="KAK4195409.1"/>
    <property type="molecule type" value="Genomic_DNA"/>
</dbReference>
<dbReference type="GO" id="GO:0006046">
    <property type="term" value="P:N-acetylglucosamine catabolic process"/>
    <property type="evidence" value="ECO:0007669"/>
    <property type="project" value="TreeGrafter"/>
</dbReference>
<dbReference type="SUPFAM" id="SSF51338">
    <property type="entry name" value="Composite domain of metallo-dependent hydrolases"/>
    <property type="match status" value="1"/>
</dbReference>
<reference evidence="3" key="2">
    <citation type="submission" date="2023-05" db="EMBL/GenBank/DDBJ databases">
        <authorList>
            <consortium name="Lawrence Berkeley National Laboratory"/>
            <person name="Steindorff A."/>
            <person name="Hensen N."/>
            <person name="Bonometti L."/>
            <person name="Westerberg I."/>
            <person name="Brannstrom I.O."/>
            <person name="Guillou S."/>
            <person name="Cros-Aarteil S."/>
            <person name="Calhoun S."/>
            <person name="Haridas S."/>
            <person name="Kuo A."/>
            <person name="Mondo S."/>
            <person name="Pangilinan J."/>
            <person name="Riley R."/>
            <person name="Labutti K."/>
            <person name="Andreopoulos B."/>
            <person name="Lipzen A."/>
            <person name="Chen C."/>
            <person name="Yanf M."/>
            <person name="Daum C."/>
            <person name="Ng V."/>
            <person name="Clum A."/>
            <person name="Ohm R."/>
            <person name="Martin F."/>
            <person name="Silar P."/>
            <person name="Natvig D."/>
            <person name="Lalanne C."/>
            <person name="Gautier V."/>
            <person name="Ament-Velasquez S.L."/>
            <person name="Kruys A."/>
            <person name="Hutchinson M.I."/>
            <person name="Powell A.J."/>
            <person name="Barry K."/>
            <person name="Miller A.N."/>
            <person name="Grigoriev I.V."/>
            <person name="Debuchy R."/>
            <person name="Gladieux P."/>
            <person name="Thoren M.H."/>
            <person name="Johannesson H."/>
        </authorList>
    </citation>
    <scope>NUCLEOTIDE SEQUENCE</scope>
    <source>
        <strain evidence="3">CBS 315.58</strain>
    </source>
</reference>
<proteinExistence type="predicted"/>
<evidence type="ECO:0000313" key="3">
    <source>
        <dbReference type="EMBL" id="KAK4195409.1"/>
    </source>
</evidence>
<evidence type="ECO:0000259" key="2">
    <source>
        <dbReference type="Pfam" id="PF01979"/>
    </source>
</evidence>
<feature type="domain" description="Amidohydrolase-related" evidence="2">
    <location>
        <begin position="65"/>
        <end position="431"/>
    </location>
</feature>
<dbReference type="InterPro" id="IPR006680">
    <property type="entry name" value="Amidohydro-rel"/>
</dbReference>
<dbReference type="AlphaFoldDB" id="A0AAN6X790"/>
<reference evidence="3" key="1">
    <citation type="journal article" date="2023" name="Mol. Phylogenet. Evol.">
        <title>Genome-scale phylogeny and comparative genomics of the fungal order Sordariales.</title>
        <authorList>
            <person name="Hensen N."/>
            <person name="Bonometti L."/>
            <person name="Westerberg I."/>
            <person name="Brannstrom I.O."/>
            <person name="Guillou S."/>
            <person name="Cros-Aarteil S."/>
            <person name="Calhoun S."/>
            <person name="Haridas S."/>
            <person name="Kuo A."/>
            <person name="Mondo S."/>
            <person name="Pangilinan J."/>
            <person name="Riley R."/>
            <person name="LaButti K."/>
            <person name="Andreopoulos B."/>
            <person name="Lipzen A."/>
            <person name="Chen C."/>
            <person name="Yan M."/>
            <person name="Daum C."/>
            <person name="Ng V."/>
            <person name="Clum A."/>
            <person name="Steindorff A."/>
            <person name="Ohm R.A."/>
            <person name="Martin F."/>
            <person name="Silar P."/>
            <person name="Natvig D.O."/>
            <person name="Lalanne C."/>
            <person name="Gautier V."/>
            <person name="Ament-Velasquez S.L."/>
            <person name="Kruys A."/>
            <person name="Hutchinson M.I."/>
            <person name="Powell A.J."/>
            <person name="Barry K."/>
            <person name="Miller A.N."/>
            <person name="Grigoriev I.V."/>
            <person name="Debuchy R."/>
            <person name="Gladieux P."/>
            <person name="Hiltunen Thoren M."/>
            <person name="Johannesson H."/>
        </authorList>
    </citation>
    <scope>NUCLEOTIDE SEQUENCE</scope>
    <source>
        <strain evidence="3">CBS 315.58</strain>
    </source>
</reference>
<evidence type="ECO:0000256" key="1">
    <source>
        <dbReference type="ARBA" id="ARBA00022801"/>
    </source>
</evidence>
<keyword evidence="1" id="KW-0378">Hydrolase</keyword>
<dbReference type="InterPro" id="IPR032466">
    <property type="entry name" value="Metal_Hydrolase"/>
</dbReference>
<keyword evidence="4" id="KW-1185">Reference proteome</keyword>
<dbReference type="InterPro" id="IPR011059">
    <property type="entry name" value="Metal-dep_hydrolase_composite"/>
</dbReference>
<dbReference type="Pfam" id="PF01979">
    <property type="entry name" value="Amidohydro_1"/>
    <property type="match status" value="1"/>
</dbReference>
<comment type="caution">
    <text evidence="3">The sequence shown here is derived from an EMBL/GenBank/DDBJ whole genome shotgun (WGS) entry which is preliminary data.</text>
</comment>
<dbReference type="PANTHER" id="PTHR11113">
    <property type="entry name" value="N-ACETYLGLUCOSAMINE-6-PHOSPHATE DEACETYLASE"/>
    <property type="match status" value="1"/>
</dbReference>
<dbReference type="SUPFAM" id="SSF51556">
    <property type="entry name" value="Metallo-dependent hydrolases"/>
    <property type="match status" value="1"/>
</dbReference>
<dbReference type="GO" id="GO:0008448">
    <property type="term" value="F:N-acetylglucosamine-6-phosphate deacetylase activity"/>
    <property type="evidence" value="ECO:0007669"/>
    <property type="project" value="TreeGrafter"/>
</dbReference>
<name>A0AAN6X790_9PEZI</name>
<organism evidence="3 4">
    <name type="scientific">Triangularia verruculosa</name>
    <dbReference type="NCBI Taxonomy" id="2587418"/>
    <lineage>
        <taxon>Eukaryota</taxon>
        <taxon>Fungi</taxon>
        <taxon>Dikarya</taxon>
        <taxon>Ascomycota</taxon>
        <taxon>Pezizomycotina</taxon>
        <taxon>Sordariomycetes</taxon>
        <taxon>Sordariomycetidae</taxon>
        <taxon>Sordariales</taxon>
        <taxon>Podosporaceae</taxon>
        <taxon>Triangularia</taxon>
    </lineage>
</organism>
<dbReference type="PANTHER" id="PTHR11113:SF14">
    <property type="entry name" value="N-ACETYLGLUCOSAMINE-6-PHOSPHATE DEACETYLASE"/>
    <property type="match status" value="1"/>
</dbReference>
<dbReference type="Gene3D" id="3.20.20.140">
    <property type="entry name" value="Metal-dependent hydrolases"/>
    <property type="match status" value="1"/>
</dbReference>
<gene>
    <name evidence="3" type="ORF">QBC40DRAFT_289145</name>
</gene>
<dbReference type="Proteomes" id="UP001303160">
    <property type="component" value="Unassembled WGS sequence"/>
</dbReference>
<evidence type="ECO:0000313" key="4">
    <source>
        <dbReference type="Proteomes" id="UP001303160"/>
    </source>
</evidence>
<protein>
    <recommendedName>
        <fullName evidence="2">Amidohydrolase-related domain-containing protein</fullName>
    </recommendedName>
</protein>
<accession>A0AAN6X790</accession>